<keyword evidence="5" id="KW-0406">Ion transport</keyword>
<protein>
    <submittedName>
        <fullName evidence="12">Ion_trans_2 domain-containing protein</fullName>
    </submittedName>
</protein>
<accession>A0A183IUB9</accession>
<keyword evidence="6 8" id="KW-0472">Membrane</keyword>
<dbReference type="Gene3D" id="1.10.287.70">
    <property type="match status" value="1"/>
</dbReference>
<evidence type="ECO:0000256" key="2">
    <source>
        <dbReference type="ARBA" id="ARBA00022448"/>
    </source>
</evidence>
<evidence type="ECO:0000256" key="6">
    <source>
        <dbReference type="ARBA" id="ARBA00023136"/>
    </source>
</evidence>
<keyword evidence="2" id="KW-0813">Transport</keyword>
<feature type="transmembrane region" description="Helical" evidence="8">
    <location>
        <begin position="81"/>
        <end position="101"/>
    </location>
</feature>
<dbReference type="AlphaFoldDB" id="A0A183IUB9"/>
<dbReference type="PANTHER" id="PTHR11003:SF110">
    <property type="entry name" value="POTASSIUM CHANNEL DOMAIN-CONTAINING PROTEIN"/>
    <property type="match status" value="1"/>
</dbReference>
<evidence type="ECO:0000256" key="3">
    <source>
        <dbReference type="ARBA" id="ARBA00022692"/>
    </source>
</evidence>
<dbReference type="GO" id="GO:0015271">
    <property type="term" value="F:outward rectifier potassium channel activity"/>
    <property type="evidence" value="ECO:0007669"/>
    <property type="project" value="TreeGrafter"/>
</dbReference>
<dbReference type="GO" id="GO:0022841">
    <property type="term" value="F:potassium ion leak channel activity"/>
    <property type="evidence" value="ECO:0007669"/>
    <property type="project" value="TreeGrafter"/>
</dbReference>
<evidence type="ECO:0000256" key="5">
    <source>
        <dbReference type="ARBA" id="ARBA00023065"/>
    </source>
</evidence>
<feature type="domain" description="Potassium channel" evidence="9">
    <location>
        <begin position="61"/>
        <end position="103"/>
    </location>
</feature>
<dbReference type="InterPro" id="IPR013099">
    <property type="entry name" value="K_chnl_dom"/>
</dbReference>
<dbReference type="Pfam" id="PF07885">
    <property type="entry name" value="Ion_trans_2"/>
    <property type="match status" value="1"/>
</dbReference>
<evidence type="ECO:0000256" key="8">
    <source>
        <dbReference type="SAM" id="Phobius"/>
    </source>
</evidence>
<dbReference type="Proteomes" id="UP000270296">
    <property type="component" value="Unassembled WGS sequence"/>
</dbReference>
<dbReference type="GO" id="GO:0030322">
    <property type="term" value="P:stabilization of membrane potential"/>
    <property type="evidence" value="ECO:0007669"/>
    <property type="project" value="TreeGrafter"/>
</dbReference>
<dbReference type="EMBL" id="UZAM01010425">
    <property type="protein sequence ID" value="VDP12304.1"/>
    <property type="molecule type" value="Genomic_DNA"/>
</dbReference>
<evidence type="ECO:0000259" key="9">
    <source>
        <dbReference type="Pfam" id="PF07885"/>
    </source>
</evidence>
<evidence type="ECO:0000313" key="10">
    <source>
        <dbReference type="EMBL" id="VDP12304.1"/>
    </source>
</evidence>
<evidence type="ECO:0000256" key="1">
    <source>
        <dbReference type="ARBA" id="ARBA00004141"/>
    </source>
</evidence>
<dbReference type="SUPFAM" id="SSF81324">
    <property type="entry name" value="Voltage-gated potassium channels"/>
    <property type="match status" value="1"/>
</dbReference>
<name>A0A183IUB9_9BILA</name>
<organism evidence="12">
    <name type="scientific">Soboliphyme baturini</name>
    <dbReference type="NCBI Taxonomy" id="241478"/>
    <lineage>
        <taxon>Eukaryota</taxon>
        <taxon>Metazoa</taxon>
        <taxon>Ecdysozoa</taxon>
        <taxon>Nematoda</taxon>
        <taxon>Enoplea</taxon>
        <taxon>Dorylaimia</taxon>
        <taxon>Dioctophymatida</taxon>
        <taxon>Dioctophymatoidea</taxon>
        <taxon>Soboliphymatidae</taxon>
        <taxon>Soboliphyme</taxon>
    </lineage>
</organism>
<gene>
    <name evidence="10" type="ORF">SBAD_LOCUS7216</name>
</gene>
<reference evidence="12" key="1">
    <citation type="submission" date="2016-06" db="UniProtKB">
        <authorList>
            <consortium name="WormBaseParasite"/>
        </authorList>
    </citation>
    <scope>IDENTIFICATION</scope>
</reference>
<dbReference type="GO" id="GO:0005886">
    <property type="term" value="C:plasma membrane"/>
    <property type="evidence" value="ECO:0007669"/>
    <property type="project" value="TreeGrafter"/>
</dbReference>
<dbReference type="PANTHER" id="PTHR11003">
    <property type="entry name" value="POTASSIUM CHANNEL, SUBFAMILY K"/>
    <property type="match status" value="1"/>
</dbReference>
<evidence type="ECO:0000256" key="4">
    <source>
        <dbReference type="ARBA" id="ARBA00022989"/>
    </source>
</evidence>
<dbReference type="WBParaSite" id="SBAD_0000748601-mRNA-1">
    <property type="protein sequence ID" value="SBAD_0000748601-mRNA-1"/>
    <property type="gene ID" value="SBAD_0000748601"/>
</dbReference>
<sequence length="104" mass="12019">MLYRNMQLQKFRLVKKLWKICPLLRRFGITVEDPSAEVVSLGYEDLILDERGIPVFLVLSIMLMYIAFGAVLFSVLENWGFIDSFYFSFISLTTVGFGDLIPQN</sequence>
<reference evidence="10 11" key="2">
    <citation type="submission" date="2018-11" db="EMBL/GenBank/DDBJ databases">
        <authorList>
            <consortium name="Pathogen Informatics"/>
        </authorList>
    </citation>
    <scope>NUCLEOTIDE SEQUENCE [LARGE SCALE GENOMIC DNA]</scope>
</reference>
<evidence type="ECO:0000313" key="12">
    <source>
        <dbReference type="WBParaSite" id="SBAD_0000748601-mRNA-1"/>
    </source>
</evidence>
<keyword evidence="7" id="KW-0407">Ion channel</keyword>
<keyword evidence="4 8" id="KW-1133">Transmembrane helix</keyword>
<proteinExistence type="predicted"/>
<evidence type="ECO:0000256" key="7">
    <source>
        <dbReference type="ARBA" id="ARBA00023303"/>
    </source>
</evidence>
<dbReference type="InterPro" id="IPR003280">
    <property type="entry name" value="2pore_dom_K_chnl"/>
</dbReference>
<keyword evidence="11" id="KW-1185">Reference proteome</keyword>
<dbReference type="OrthoDB" id="297496at2759"/>
<feature type="transmembrane region" description="Helical" evidence="8">
    <location>
        <begin position="55"/>
        <end position="75"/>
    </location>
</feature>
<evidence type="ECO:0000313" key="11">
    <source>
        <dbReference type="Proteomes" id="UP000270296"/>
    </source>
</evidence>
<comment type="subcellular location">
    <subcellularLocation>
        <location evidence="1">Membrane</location>
        <topology evidence="1">Multi-pass membrane protein</topology>
    </subcellularLocation>
</comment>
<keyword evidence="3 8" id="KW-0812">Transmembrane</keyword>